<evidence type="ECO:0000313" key="4">
    <source>
        <dbReference type="Proteomes" id="UP000769528"/>
    </source>
</evidence>
<feature type="transmembrane region" description="Helical" evidence="2">
    <location>
        <begin position="42"/>
        <end position="60"/>
    </location>
</feature>
<reference evidence="3" key="1">
    <citation type="journal article" date="2021" name="Open Biol.">
        <title>Shared evolutionary footprints suggest mitochondrial oxidative damage underlies multiple complex I losses in fungi.</title>
        <authorList>
            <person name="Schikora-Tamarit M.A."/>
            <person name="Marcet-Houben M."/>
            <person name="Nosek J."/>
            <person name="Gabaldon T."/>
        </authorList>
    </citation>
    <scope>NUCLEOTIDE SEQUENCE</scope>
    <source>
        <strain evidence="3">CBS6341</strain>
    </source>
</reference>
<reference evidence="3" key="2">
    <citation type="submission" date="2021-01" db="EMBL/GenBank/DDBJ databases">
        <authorList>
            <person name="Schikora-Tamarit M.A."/>
        </authorList>
    </citation>
    <scope>NUCLEOTIDE SEQUENCE</scope>
    <source>
        <strain evidence="3">CBS6341</strain>
    </source>
</reference>
<dbReference type="InterPro" id="IPR038770">
    <property type="entry name" value="Na+/solute_symporter_sf"/>
</dbReference>
<organism evidence="3 4">
    <name type="scientific">Wickerhamomyces mucosus</name>
    <dbReference type="NCBI Taxonomy" id="1378264"/>
    <lineage>
        <taxon>Eukaryota</taxon>
        <taxon>Fungi</taxon>
        <taxon>Dikarya</taxon>
        <taxon>Ascomycota</taxon>
        <taxon>Saccharomycotina</taxon>
        <taxon>Saccharomycetes</taxon>
        <taxon>Phaffomycetales</taxon>
        <taxon>Wickerhamomycetaceae</taxon>
        <taxon>Wickerhamomyces</taxon>
    </lineage>
</organism>
<dbReference type="InterPro" id="IPR016833">
    <property type="entry name" value="Put_Na-Bile_cotransptr"/>
</dbReference>
<feature type="transmembrane region" description="Helical" evidence="2">
    <location>
        <begin position="379"/>
        <end position="401"/>
    </location>
</feature>
<keyword evidence="2" id="KW-0812">Transmembrane</keyword>
<dbReference type="AlphaFoldDB" id="A0A9P8PVE3"/>
<sequence length="451" mass="51180">MSTQIQPQRQSQDQLQEPSLKSTVKQPSKFQKSLVWFKDFCIKQWFFITLAILIVVARVAPNFARHGGLIRGQYSIGYGAPAVIFLQSGLSMKSKDLLANSLNWRAHLTVLTISFLITSSIMYGLCSAIKSTHDVHIDDWILMGLIVTATCPTTVSSNVVMTTQANGNALLCLCEVFIGNMLGAFISPALVQMYTSNQSWSFGNPASGSSIQDLYRDVMKQLGLSVFVPVFVGQIIQNLFPKQTKWFLTTFKFNKVSSFCLILIMFSSFSTAFYQHAFTTVPKASLVFLVFFNIGIYLFWTCICFAMARPFFIPLLFPTLPNDQSTRFYRYSYKIFKPFYYNKTDTICIMFCGAAKTAALGVSLISSQYGSDFKYLGKLLVSLVLYQTLQVVTAQILVPFFKKWESYDHYLDKIKDDEENQTNQSIIETDLDQEIVHELSEDKEHEENKPQ</sequence>
<gene>
    <name evidence="3" type="ORF">WICMUC_001238</name>
</gene>
<dbReference type="Pfam" id="PF13593">
    <property type="entry name" value="SBF_like"/>
    <property type="match status" value="1"/>
</dbReference>
<name>A0A9P8PVE3_9ASCO</name>
<dbReference type="EMBL" id="JAEUBF010000390">
    <property type="protein sequence ID" value="KAH3679043.1"/>
    <property type="molecule type" value="Genomic_DNA"/>
</dbReference>
<feature type="transmembrane region" description="Helical" evidence="2">
    <location>
        <begin position="167"/>
        <end position="191"/>
    </location>
</feature>
<keyword evidence="4" id="KW-1185">Reference proteome</keyword>
<dbReference type="Gene3D" id="1.20.1530.20">
    <property type="match status" value="1"/>
</dbReference>
<proteinExistence type="predicted"/>
<dbReference type="PANTHER" id="PTHR18640:SF5">
    <property type="entry name" value="SODIUM_BILE ACID COTRANSPORTER 7"/>
    <property type="match status" value="1"/>
</dbReference>
<protein>
    <submittedName>
        <fullName evidence="3">Uncharacterized protein</fullName>
    </submittedName>
</protein>
<dbReference type="GO" id="GO:0005886">
    <property type="term" value="C:plasma membrane"/>
    <property type="evidence" value="ECO:0007669"/>
    <property type="project" value="TreeGrafter"/>
</dbReference>
<keyword evidence="2" id="KW-1133">Transmembrane helix</keyword>
<dbReference type="OrthoDB" id="188035at2759"/>
<keyword evidence="2" id="KW-0472">Membrane</keyword>
<accession>A0A9P8PVE3</accession>
<feature type="transmembrane region" description="Helical" evidence="2">
    <location>
        <begin position="218"/>
        <end position="236"/>
    </location>
</feature>
<evidence type="ECO:0000256" key="1">
    <source>
        <dbReference type="SAM" id="MobiDB-lite"/>
    </source>
</evidence>
<feature type="transmembrane region" description="Helical" evidence="2">
    <location>
        <begin position="256"/>
        <end position="274"/>
    </location>
</feature>
<evidence type="ECO:0000313" key="3">
    <source>
        <dbReference type="EMBL" id="KAH3679043.1"/>
    </source>
</evidence>
<comment type="caution">
    <text evidence="3">The sequence shown here is derived from an EMBL/GenBank/DDBJ whole genome shotgun (WGS) entry which is preliminary data.</text>
</comment>
<feature type="transmembrane region" description="Helical" evidence="2">
    <location>
        <begin position="140"/>
        <end position="161"/>
    </location>
</feature>
<feature type="region of interest" description="Disordered" evidence="1">
    <location>
        <begin position="1"/>
        <end position="21"/>
    </location>
</feature>
<evidence type="ECO:0000256" key="2">
    <source>
        <dbReference type="SAM" id="Phobius"/>
    </source>
</evidence>
<dbReference type="Proteomes" id="UP000769528">
    <property type="component" value="Unassembled WGS sequence"/>
</dbReference>
<feature type="transmembrane region" description="Helical" evidence="2">
    <location>
        <begin position="104"/>
        <end position="128"/>
    </location>
</feature>
<dbReference type="PANTHER" id="PTHR18640">
    <property type="entry name" value="SOLUTE CARRIER FAMILY 10 MEMBER 7"/>
    <property type="match status" value="1"/>
</dbReference>
<feature type="transmembrane region" description="Helical" evidence="2">
    <location>
        <begin position="72"/>
        <end position="92"/>
    </location>
</feature>
<feature type="transmembrane region" description="Helical" evidence="2">
    <location>
        <begin position="286"/>
        <end position="308"/>
    </location>
</feature>